<evidence type="ECO:0000256" key="1">
    <source>
        <dbReference type="ARBA" id="ARBA00022657"/>
    </source>
</evidence>
<dbReference type="Gene3D" id="3.90.215.10">
    <property type="entry name" value="Gamma Fibrinogen, chain A, domain 1"/>
    <property type="match status" value="1"/>
</dbReference>
<proteinExistence type="predicted"/>
<dbReference type="InterPro" id="IPR002181">
    <property type="entry name" value="Fibrinogen_a/b/g_C_dom"/>
</dbReference>
<evidence type="ECO:0000313" key="7">
    <source>
        <dbReference type="RefSeq" id="XP_012926221.1"/>
    </source>
</evidence>
<dbReference type="InterPro" id="IPR057439">
    <property type="entry name" value="ANG-1/2/4"/>
</dbReference>
<dbReference type="GeneID" id="101718402"/>
<dbReference type="GO" id="GO:0001525">
    <property type="term" value="P:angiogenesis"/>
    <property type="evidence" value="ECO:0007669"/>
    <property type="project" value="UniProtKB-KW"/>
</dbReference>
<feature type="chain" id="PRO_5043926580" evidence="4">
    <location>
        <begin position="21"/>
        <end position="405"/>
    </location>
</feature>
<reference evidence="7" key="1">
    <citation type="submission" date="2025-08" db="UniProtKB">
        <authorList>
            <consortium name="RefSeq"/>
        </authorList>
    </citation>
    <scope>IDENTIFICATION</scope>
</reference>
<dbReference type="Proteomes" id="UP000694906">
    <property type="component" value="Unplaced"/>
</dbReference>
<sequence>MLLGSLLLLVATTTTTQVKGQQANRRRQVYGIQHDQCGYTILLPELPHSPPKSTALKASNNTQNQLPIICAGLLSDQQMEQLKNVLKYSPQRLQKVWLGLWRYILIILRPDLPLDQQNIEQTHLAPMLQNQTQKLTGMEDQVLNQKSCMEIQMMEILLTITKLEKQLQEQSYELNQLHGCNSDLKTKLLTLKVQKEAQLASIHSLKAQLPQLLKHQSCTLTSIQHNLQAESSNSSILQQRQHQFLENLKQLMCLVDQSPGAAEQVFRDCEEIHRFGVNKDGVYTIHIPNLNQAKRVFCVMGTDGGTWTVIQHRENNKVDFERNWEDYKQGFGDPGEHCLGNEEVHQLTSSAKYSLRVELKDCHGNPAHSNFKHFQLGSEEQFYKWAWGPDGGQAEVPGGWAVFQG</sequence>
<dbReference type="InterPro" id="IPR014716">
    <property type="entry name" value="Fibrinogen_a/b/g_C_1"/>
</dbReference>
<keyword evidence="3" id="KW-0175">Coiled coil</keyword>
<dbReference type="SUPFAM" id="SSF56496">
    <property type="entry name" value="Fibrinogen C-terminal domain-like"/>
    <property type="match status" value="1"/>
</dbReference>
<dbReference type="GO" id="GO:0007165">
    <property type="term" value="P:signal transduction"/>
    <property type="evidence" value="ECO:0007669"/>
    <property type="project" value="TreeGrafter"/>
</dbReference>
<dbReference type="InterPro" id="IPR036056">
    <property type="entry name" value="Fibrinogen-like_C"/>
</dbReference>
<dbReference type="Pfam" id="PF25443">
    <property type="entry name" value="ANG-1"/>
    <property type="match status" value="1"/>
</dbReference>
<feature type="domain" description="Fibrinogen C-terminal" evidence="5">
    <location>
        <begin position="260"/>
        <end position="405"/>
    </location>
</feature>
<keyword evidence="1" id="KW-0037">Angiogenesis</keyword>
<accession>A0AAX6QRR4</accession>
<keyword evidence="2 4" id="KW-0732">Signal</keyword>
<dbReference type="GO" id="GO:0030971">
    <property type="term" value="F:receptor tyrosine kinase binding"/>
    <property type="evidence" value="ECO:0007669"/>
    <property type="project" value="TreeGrafter"/>
</dbReference>
<dbReference type="PROSITE" id="PS51406">
    <property type="entry name" value="FIBRINOGEN_C_2"/>
    <property type="match status" value="1"/>
</dbReference>
<evidence type="ECO:0000259" key="5">
    <source>
        <dbReference type="PROSITE" id="PS51406"/>
    </source>
</evidence>
<evidence type="ECO:0000256" key="2">
    <source>
        <dbReference type="ARBA" id="ARBA00022729"/>
    </source>
</evidence>
<evidence type="ECO:0000256" key="4">
    <source>
        <dbReference type="SAM" id="SignalP"/>
    </source>
</evidence>
<dbReference type="SMART" id="SM00186">
    <property type="entry name" value="FBG"/>
    <property type="match status" value="1"/>
</dbReference>
<dbReference type="PANTHER" id="PTHR19143">
    <property type="entry name" value="FIBRINOGEN/TENASCIN/ANGIOPOEITIN"/>
    <property type="match status" value="1"/>
</dbReference>
<dbReference type="InterPro" id="IPR050373">
    <property type="entry name" value="Fibrinogen_C-term_domain"/>
</dbReference>
<dbReference type="AlphaFoldDB" id="A0AAX6QRR4"/>
<dbReference type="PANTHER" id="PTHR19143:SF31">
    <property type="entry name" value="ANGIOPOIETIN-4"/>
    <property type="match status" value="1"/>
</dbReference>
<keyword evidence="6" id="KW-1185">Reference proteome</keyword>
<gene>
    <name evidence="7" type="primary">LOC101718402</name>
</gene>
<evidence type="ECO:0000313" key="6">
    <source>
        <dbReference type="Proteomes" id="UP000694906"/>
    </source>
</evidence>
<organism evidence="6 7">
    <name type="scientific">Heterocephalus glaber</name>
    <name type="common">Naked mole rat</name>
    <dbReference type="NCBI Taxonomy" id="10181"/>
    <lineage>
        <taxon>Eukaryota</taxon>
        <taxon>Metazoa</taxon>
        <taxon>Chordata</taxon>
        <taxon>Craniata</taxon>
        <taxon>Vertebrata</taxon>
        <taxon>Euteleostomi</taxon>
        <taxon>Mammalia</taxon>
        <taxon>Eutheria</taxon>
        <taxon>Euarchontoglires</taxon>
        <taxon>Glires</taxon>
        <taxon>Rodentia</taxon>
        <taxon>Hystricomorpha</taxon>
        <taxon>Bathyergidae</taxon>
        <taxon>Heterocephalus</taxon>
    </lineage>
</organism>
<dbReference type="RefSeq" id="XP_012926221.1">
    <property type="nucleotide sequence ID" value="XM_013070767.1"/>
</dbReference>
<protein>
    <submittedName>
        <fullName evidence="7">Angiopoietin-4-like</fullName>
    </submittedName>
</protein>
<dbReference type="GO" id="GO:0005615">
    <property type="term" value="C:extracellular space"/>
    <property type="evidence" value="ECO:0007669"/>
    <property type="project" value="TreeGrafter"/>
</dbReference>
<name>A0AAX6QRR4_HETGA</name>
<dbReference type="NCBIfam" id="NF040941">
    <property type="entry name" value="GGGWT_bact"/>
    <property type="match status" value="1"/>
</dbReference>
<feature type="signal peptide" evidence="4">
    <location>
        <begin position="1"/>
        <end position="20"/>
    </location>
</feature>
<evidence type="ECO:0000256" key="3">
    <source>
        <dbReference type="ARBA" id="ARBA00023054"/>
    </source>
</evidence>
<dbReference type="Pfam" id="PF00147">
    <property type="entry name" value="Fibrinogen_C"/>
    <property type="match status" value="1"/>
</dbReference>
<dbReference type="KEGG" id="hgl:101718402"/>